<dbReference type="PANTHER" id="PTHR20857:SF15">
    <property type="entry name" value="THIAMINE-PHOSPHATE SYNTHASE"/>
    <property type="match status" value="1"/>
</dbReference>
<comment type="catalytic activity">
    <reaction evidence="9">
        <text>2-(2-carboxy-4-methylthiazol-5-yl)ethyl phosphate + 4-amino-2-methyl-5-(diphosphooxymethyl)pyrimidine + 2 H(+) = thiamine phosphate + CO2 + diphosphate</text>
        <dbReference type="Rhea" id="RHEA:47848"/>
        <dbReference type="ChEBI" id="CHEBI:15378"/>
        <dbReference type="ChEBI" id="CHEBI:16526"/>
        <dbReference type="ChEBI" id="CHEBI:33019"/>
        <dbReference type="ChEBI" id="CHEBI:37575"/>
        <dbReference type="ChEBI" id="CHEBI:57841"/>
        <dbReference type="ChEBI" id="CHEBI:62890"/>
        <dbReference type="EC" id="2.5.1.3"/>
    </reaction>
</comment>
<dbReference type="GO" id="GO:0004789">
    <property type="term" value="F:thiamine-phosphate diphosphorylase activity"/>
    <property type="evidence" value="ECO:0007669"/>
    <property type="project" value="UniProtKB-EC"/>
</dbReference>
<keyword evidence="5" id="KW-0479">Metal-binding</keyword>
<dbReference type="UniPathway" id="UPA00060">
    <property type="reaction ID" value="UER00141"/>
</dbReference>
<dbReference type="InterPro" id="IPR034291">
    <property type="entry name" value="TMP_synthase"/>
</dbReference>
<dbReference type="EMBL" id="UINC01001777">
    <property type="protein sequence ID" value="SUZ88569.1"/>
    <property type="molecule type" value="Genomic_DNA"/>
</dbReference>
<sequence length="213" mass="22490">MLRRDLTSALRLIVITDHHLAKPRKVVEIVEGALLGGAKAIQLRNKGDTANELLKTGKQLRDLTRAHEALLFVNDRVDIALSIEADGVHLGPQDPPLQDVRRIVPDEFIIGFSADDPDLAHSAVVEGANYIGCGTIYPTSTKPDAGDVIGMPGLRSVIDAVDVPVIAIGGITNHRIAEVLAVGATGVAVASAIMSAPDAMQATYSMFTALETS</sequence>
<name>A0A381RCF7_9ZZZZ</name>
<dbReference type="NCBIfam" id="TIGR00693">
    <property type="entry name" value="thiE"/>
    <property type="match status" value="1"/>
</dbReference>
<dbReference type="InterPro" id="IPR036206">
    <property type="entry name" value="ThiamineP_synth_sf"/>
</dbReference>
<evidence type="ECO:0000256" key="8">
    <source>
        <dbReference type="ARBA" id="ARBA00047334"/>
    </source>
</evidence>
<dbReference type="GO" id="GO:0009228">
    <property type="term" value="P:thiamine biosynthetic process"/>
    <property type="evidence" value="ECO:0007669"/>
    <property type="project" value="UniProtKB-KW"/>
</dbReference>
<dbReference type="CDD" id="cd00564">
    <property type="entry name" value="TMP_TenI"/>
    <property type="match status" value="1"/>
</dbReference>
<dbReference type="HAMAP" id="MF_00097">
    <property type="entry name" value="TMP_synthase"/>
    <property type="match status" value="1"/>
</dbReference>
<accession>A0A381RCF7</accession>
<evidence type="ECO:0000256" key="10">
    <source>
        <dbReference type="ARBA" id="ARBA00047883"/>
    </source>
</evidence>
<evidence type="ECO:0000256" key="6">
    <source>
        <dbReference type="ARBA" id="ARBA00022842"/>
    </source>
</evidence>
<organism evidence="12">
    <name type="scientific">marine metagenome</name>
    <dbReference type="NCBI Taxonomy" id="408172"/>
    <lineage>
        <taxon>unclassified sequences</taxon>
        <taxon>metagenomes</taxon>
        <taxon>ecological metagenomes</taxon>
    </lineage>
</organism>
<dbReference type="PANTHER" id="PTHR20857">
    <property type="entry name" value="THIAMINE-PHOSPHATE PYROPHOSPHORYLASE"/>
    <property type="match status" value="1"/>
</dbReference>
<dbReference type="GO" id="GO:0046872">
    <property type="term" value="F:metal ion binding"/>
    <property type="evidence" value="ECO:0007669"/>
    <property type="project" value="UniProtKB-KW"/>
</dbReference>
<evidence type="ECO:0000313" key="12">
    <source>
        <dbReference type="EMBL" id="SUZ88569.1"/>
    </source>
</evidence>
<dbReference type="GO" id="GO:0005737">
    <property type="term" value="C:cytoplasm"/>
    <property type="evidence" value="ECO:0007669"/>
    <property type="project" value="TreeGrafter"/>
</dbReference>
<gene>
    <name evidence="12" type="ORF">METZ01_LOCUS41423</name>
</gene>
<keyword evidence="6" id="KW-0460">Magnesium</keyword>
<evidence type="ECO:0000256" key="3">
    <source>
        <dbReference type="ARBA" id="ARBA00012830"/>
    </source>
</evidence>
<keyword evidence="4" id="KW-0808">Transferase</keyword>
<proteinExistence type="inferred from homology"/>
<dbReference type="GO" id="GO:0009229">
    <property type="term" value="P:thiamine diphosphate biosynthetic process"/>
    <property type="evidence" value="ECO:0007669"/>
    <property type="project" value="UniProtKB-UniPathway"/>
</dbReference>
<evidence type="ECO:0000256" key="7">
    <source>
        <dbReference type="ARBA" id="ARBA00022977"/>
    </source>
</evidence>
<evidence type="ECO:0000256" key="2">
    <source>
        <dbReference type="ARBA" id="ARBA00005165"/>
    </source>
</evidence>
<evidence type="ECO:0000256" key="5">
    <source>
        <dbReference type="ARBA" id="ARBA00022723"/>
    </source>
</evidence>
<comment type="catalytic activity">
    <reaction evidence="10">
        <text>2-[(2R,5Z)-2-carboxy-4-methylthiazol-5(2H)-ylidene]ethyl phosphate + 4-amino-2-methyl-5-(diphosphooxymethyl)pyrimidine + 2 H(+) = thiamine phosphate + CO2 + diphosphate</text>
        <dbReference type="Rhea" id="RHEA:47844"/>
        <dbReference type="ChEBI" id="CHEBI:15378"/>
        <dbReference type="ChEBI" id="CHEBI:16526"/>
        <dbReference type="ChEBI" id="CHEBI:33019"/>
        <dbReference type="ChEBI" id="CHEBI:37575"/>
        <dbReference type="ChEBI" id="CHEBI:57841"/>
        <dbReference type="ChEBI" id="CHEBI:62899"/>
        <dbReference type="EC" id="2.5.1.3"/>
    </reaction>
</comment>
<dbReference type="InterPro" id="IPR013785">
    <property type="entry name" value="Aldolase_TIM"/>
</dbReference>
<dbReference type="Pfam" id="PF02581">
    <property type="entry name" value="TMP-TENI"/>
    <property type="match status" value="1"/>
</dbReference>
<evidence type="ECO:0000256" key="1">
    <source>
        <dbReference type="ARBA" id="ARBA00001946"/>
    </source>
</evidence>
<feature type="domain" description="Thiamine phosphate synthase/TenI" evidence="11">
    <location>
        <begin position="12"/>
        <end position="193"/>
    </location>
</feature>
<dbReference type="FunFam" id="3.20.20.70:FF:000096">
    <property type="entry name" value="Thiamine-phosphate synthase"/>
    <property type="match status" value="1"/>
</dbReference>
<keyword evidence="7" id="KW-0784">Thiamine biosynthesis</keyword>
<comment type="cofactor">
    <cofactor evidence="1">
        <name>Mg(2+)</name>
        <dbReference type="ChEBI" id="CHEBI:18420"/>
    </cofactor>
</comment>
<reference evidence="12" key="1">
    <citation type="submission" date="2018-05" db="EMBL/GenBank/DDBJ databases">
        <authorList>
            <person name="Lanie J.A."/>
            <person name="Ng W.-L."/>
            <person name="Kazmierczak K.M."/>
            <person name="Andrzejewski T.M."/>
            <person name="Davidsen T.M."/>
            <person name="Wayne K.J."/>
            <person name="Tettelin H."/>
            <person name="Glass J.I."/>
            <person name="Rusch D."/>
            <person name="Podicherti R."/>
            <person name="Tsui H.-C.T."/>
            <person name="Winkler M.E."/>
        </authorList>
    </citation>
    <scope>NUCLEOTIDE SEQUENCE</scope>
</reference>
<dbReference type="InterPro" id="IPR022998">
    <property type="entry name" value="ThiamineP_synth_TenI"/>
</dbReference>
<dbReference type="SUPFAM" id="SSF51391">
    <property type="entry name" value="Thiamin phosphate synthase"/>
    <property type="match status" value="1"/>
</dbReference>
<comment type="pathway">
    <text evidence="2">Cofactor biosynthesis; thiamine diphosphate biosynthesis; thiamine phosphate from 4-amino-2-methyl-5-diphosphomethylpyrimidine and 4-methyl-5-(2-phosphoethyl)-thiazole: step 1/1.</text>
</comment>
<dbReference type="Gene3D" id="3.20.20.70">
    <property type="entry name" value="Aldolase class I"/>
    <property type="match status" value="1"/>
</dbReference>
<protein>
    <recommendedName>
        <fullName evidence="3">thiamine phosphate synthase</fullName>
        <ecNumber evidence="3">2.5.1.3</ecNumber>
    </recommendedName>
</protein>
<evidence type="ECO:0000256" key="9">
    <source>
        <dbReference type="ARBA" id="ARBA00047851"/>
    </source>
</evidence>
<evidence type="ECO:0000256" key="4">
    <source>
        <dbReference type="ARBA" id="ARBA00022679"/>
    </source>
</evidence>
<dbReference type="EC" id="2.5.1.3" evidence="3"/>
<evidence type="ECO:0000259" key="11">
    <source>
        <dbReference type="Pfam" id="PF02581"/>
    </source>
</evidence>
<comment type="catalytic activity">
    <reaction evidence="8">
        <text>4-methyl-5-(2-phosphooxyethyl)-thiazole + 4-amino-2-methyl-5-(diphosphooxymethyl)pyrimidine + H(+) = thiamine phosphate + diphosphate</text>
        <dbReference type="Rhea" id="RHEA:22328"/>
        <dbReference type="ChEBI" id="CHEBI:15378"/>
        <dbReference type="ChEBI" id="CHEBI:33019"/>
        <dbReference type="ChEBI" id="CHEBI:37575"/>
        <dbReference type="ChEBI" id="CHEBI:57841"/>
        <dbReference type="ChEBI" id="CHEBI:58296"/>
        <dbReference type="EC" id="2.5.1.3"/>
    </reaction>
</comment>
<dbReference type="AlphaFoldDB" id="A0A381RCF7"/>